<evidence type="ECO:0000313" key="1">
    <source>
        <dbReference type="EMBL" id="KAL3578447.1"/>
    </source>
</evidence>
<protein>
    <submittedName>
        <fullName evidence="1">Uncharacterized protein</fullName>
    </submittedName>
</protein>
<gene>
    <name evidence="1" type="ORF">D5086_019951</name>
</gene>
<proteinExistence type="predicted"/>
<reference evidence="1 2" key="1">
    <citation type="journal article" date="2024" name="Plant Biotechnol. J.">
        <title>Genome and CRISPR/Cas9 system of a widespread forest tree (Populus alba) in the world.</title>
        <authorList>
            <person name="Liu Y.J."/>
            <person name="Jiang P.F."/>
            <person name="Han X.M."/>
            <person name="Li X.Y."/>
            <person name="Wang H.M."/>
            <person name="Wang Y.J."/>
            <person name="Wang X.X."/>
            <person name="Zeng Q.Y."/>
        </authorList>
    </citation>
    <scope>NUCLEOTIDE SEQUENCE [LARGE SCALE GENOMIC DNA]</scope>
    <source>
        <strain evidence="2">cv. PAL-ZL1</strain>
    </source>
</reference>
<keyword evidence="2" id="KW-1185">Reference proteome</keyword>
<evidence type="ECO:0000313" key="2">
    <source>
        <dbReference type="Proteomes" id="UP000309997"/>
    </source>
</evidence>
<dbReference type="EMBL" id="RCHU02000010">
    <property type="protein sequence ID" value="KAL3578447.1"/>
    <property type="molecule type" value="Genomic_DNA"/>
</dbReference>
<sequence length="209" mass="23725">MDSNASGFLLNPPALHSTYYQPREDDGIIDLGLSLRTLQPEAYHPSGHLVGLEGYGDLMDWPQANSPLKHSTSSYNRFTPQDCDEEAEGVQSRDRWAYVKVNMDGVIVGRKICILDHGGYSSLALQLEDMFGRQSASGLRLFQAGSEFCLFYKDREENWRTVGDVPWKTHLFSESLFLKNLDREFVESVKRLRIARKSEPLLPYSPAFS</sequence>
<comment type="caution">
    <text evidence="1">The sequence shown here is derived from an EMBL/GenBank/DDBJ whole genome shotgun (WGS) entry which is preliminary data.</text>
</comment>
<accession>A0ACC4BJB8</accession>
<name>A0ACC4BJB8_POPAL</name>
<dbReference type="Proteomes" id="UP000309997">
    <property type="component" value="Unassembled WGS sequence"/>
</dbReference>
<organism evidence="1 2">
    <name type="scientific">Populus alba</name>
    <name type="common">White poplar</name>
    <dbReference type="NCBI Taxonomy" id="43335"/>
    <lineage>
        <taxon>Eukaryota</taxon>
        <taxon>Viridiplantae</taxon>
        <taxon>Streptophyta</taxon>
        <taxon>Embryophyta</taxon>
        <taxon>Tracheophyta</taxon>
        <taxon>Spermatophyta</taxon>
        <taxon>Magnoliopsida</taxon>
        <taxon>eudicotyledons</taxon>
        <taxon>Gunneridae</taxon>
        <taxon>Pentapetalae</taxon>
        <taxon>rosids</taxon>
        <taxon>fabids</taxon>
        <taxon>Malpighiales</taxon>
        <taxon>Salicaceae</taxon>
        <taxon>Saliceae</taxon>
        <taxon>Populus</taxon>
    </lineage>
</organism>